<dbReference type="AlphaFoldDB" id="A0A1W6SKX1"/>
<feature type="transmembrane region" description="Helical" evidence="9">
    <location>
        <begin position="57"/>
        <end position="78"/>
    </location>
</feature>
<evidence type="ECO:0000256" key="7">
    <source>
        <dbReference type="ARBA" id="ARBA00022989"/>
    </source>
</evidence>
<keyword evidence="6 9" id="KW-0812">Transmembrane</keyword>
<evidence type="ECO:0000256" key="3">
    <source>
        <dbReference type="ARBA" id="ARBA00022448"/>
    </source>
</evidence>
<dbReference type="RefSeq" id="WP_004180757.1">
    <property type="nucleotide sequence ID" value="NZ_CP021106.3"/>
</dbReference>
<sequence length="360" mass="40312">MKIIERYIARELMKPFLVVSAVFTGLYGSFITARLLAEGVTKTLGLAAMLKLLMLKTVIALEVVMPITLYIAVVIALSRLHRDQEINVLRAMGVSELRIVYAVLLIIIPAGIVSGVLSIYVRPSAYNASYSLNSQLEGELNIDRFQAGRFYGNEGSGRVVYIEAKDDTGKQMNHVFHFIHQENRSEILVAKEAHQPPSVAGQRPQIHLYDGYIYQLGHSAMQEKKDVTVKFEKLVYFIDSASISELNRKATPTAVLSNSDRPRDIAEYQWRLARPIATILLALIAVPLSRASPRQDKSTRTYLIAAAVSAIYYALSILAQNWVMRGTVGSMPGVWWLHGLMFLIVLLMLFPRSGRGYLRK</sequence>
<dbReference type="Pfam" id="PF03739">
    <property type="entry name" value="LptF_LptG"/>
    <property type="match status" value="1"/>
</dbReference>
<accession>A0A1W6SKX1</accession>
<evidence type="ECO:0000256" key="8">
    <source>
        <dbReference type="ARBA" id="ARBA00023136"/>
    </source>
</evidence>
<protein>
    <recommendedName>
        <fullName evidence="2">Lipopolysaccharide export system permease protein LptF</fullName>
    </recommendedName>
</protein>
<keyword evidence="4" id="KW-1003">Cell membrane</keyword>
<comment type="subcellular location">
    <subcellularLocation>
        <location evidence="1">Cell inner membrane</location>
        <topology evidence="1">Multi-pass membrane protein</topology>
    </subcellularLocation>
</comment>
<dbReference type="PANTHER" id="PTHR33529:SF7">
    <property type="entry name" value="LIPOPOLYSACCHARIDE EXPORT SYSTEM PERMEASE PROTEIN LPTF"/>
    <property type="match status" value="1"/>
</dbReference>
<dbReference type="GO" id="GO:0015920">
    <property type="term" value="P:lipopolysaccharide transport"/>
    <property type="evidence" value="ECO:0007669"/>
    <property type="project" value="TreeGrafter"/>
</dbReference>
<dbReference type="eggNOG" id="COG0795">
    <property type="taxonomic scope" value="Bacteria"/>
</dbReference>
<name>A0A1W6SKX1_9PROT</name>
<keyword evidence="5" id="KW-0997">Cell inner membrane</keyword>
<feature type="transmembrane region" description="Helical" evidence="9">
    <location>
        <begin position="99"/>
        <end position="121"/>
    </location>
</feature>
<dbReference type="NCBIfam" id="TIGR04407">
    <property type="entry name" value="LptF_YjgP"/>
    <property type="match status" value="1"/>
</dbReference>
<evidence type="ECO:0000313" key="11">
    <source>
        <dbReference type="Proteomes" id="UP000012179"/>
    </source>
</evidence>
<dbReference type="InterPro" id="IPR030922">
    <property type="entry name" value="LptF"/>
</dbReference>
<dbReference type="InterPro" id="IPR005495">
    <property type="entry name" value="LptG/LptF_permease"/>
</dbReference>
<feature type="transmembrane region" description="Helical" evidence="9">
    <location>
        <begin position="12"/>
        <end position="37"/>
    </location>
</feature>
<feature type="transmembrane region" description="Helical" evidence="9">
    <location>
        <begin position="334"/>
        <end position="350"/>
    </location>
</feature>
<dbReference type="PANTHER" id="PTHR33529">
    <property type="entry name" value="SLR0882 PROTEIN-RELATED"/>
    <property type="match status" value="1"/>
</dbReference>
<keyword evidence="3" id="KW-0813">Transport</keyword>
<keyword evidence="7 9" id="KW-1133">Transmembrane helix</keyword>
<evidence type="ECO:0000256" key="6">
    <source>
        <dbReference type="ARBA" id="ARBA00022692"/>
    </source>
</evidence>
<feature type="transmembrane region" description="Helical" evidence="9">
    <location>
        <begin position="301"/>
        <end position="322"/>
    </location>
</feature>
<evidence type="ECO:0000256" key="2">
    <source>
        <dbReference type="ARBA" id="ARBA00014213"/>
    </source>
</evidence>
<organism evidence="10 11">
    <name type="scientific">Nitrosospira lacus</name>
    <dbReference type="NCBI Taxonomy" id="1288494"/>
    <lineage>
        <taxon>Bacteria</taxon>
        <taxon>Pseudomonadati</taxon>
        <taxon>Pseudomonadota</taxon>
        <taxon>Betaproteobacteria</taxon>
        <taxon>Nitrosomonadales</taxon>
        <taxon>Nitrosomonadaceae</taxon>
        <taxon>Nitrosospira</taxon>
    </lineage>
</organism>
<evidence type="ECO:0000313" key="10">
    <source>
        <dbReference type="EMBL" id="ARO86456.1"/>
    </source>
</evidence>
<dbReference type="GO" id="GO:0055085">
    <property type="term" value="P:transmembrane transport"/>
    <property type="evidence" value="ECO:0007669"/>
    <property type="project" value="InterPro"/>
</dbReference>
<dbReference type="GO" id="GO:0043190">
    <property type="term" value="C:ATP-binding cassette (ABC) transporter complex"/>
    <property type="evidence" value="ECO:0007669"/>
    <property type="project" value="InterPro"/>
</dbReference>
<feature type="transmembrane region" description="Helical" evidence="9">
    <location>
        <begin position="272"/>
        <end position="289"/>
    </location>
</feature>
<gene>
    <name evidence="10" type="ORF">EBAPG3_000925</name>
</gene>
<evidence type="ECO:0000256" key="9">
    <source>
        <dbReference type="SAM" id="Phobius"/>
    </source>
</evidence>
<keyword evidence="8 9" id="KW-0472">Membrane</keyword>
<keyword evidence="11" id="KW-1185">Reference proteome</keyword>
<dbReference type="KEGG" id="nlc:EBAPG3_000925"/>
<reference evidence="10 11" key="1">
    <citation type="journal article" date="2015" name="Int. J. Syst. Evol. Microbiol.">
        <title>Nitrosospira lacus sp. nov., a psychrotolerant, ammonia-oxidizing bacterium from sandy lake sediment.</title>
        <authorList>
            <person name="Urakawa H."/>
            <person name="Garcia J.C."/>
            <person name="Nielsen J.L."/>
            <person name="Le V.Q."/>
            <person name="Kozlowski J.A."/>
            <person name="Stein L.Y."/>
            <person name="Lim C.K."/>
            <person name="Pommerening-Roser A."/>
            <person name="Martens-Habbena W."/>
            <person name="Stahl D.A."/>
            <person name="Klotz M.G."/>
        </authorList>
    </citation>
    <scope>NUCLEOTIDE SEQUENCE [LARGE SCALE GENOMIC DNA]</scope>
    <source>
        <strain evidence="10 11">APG3</strain>
    </source>
</reference>
<proteinExistence type="predicted"/>
<evidence type="ECO:0000256" key="4">
    <source>
        <dbReference type="ARBA" id="ARBA00022475"/>
    </source>
</evidence>
<evidence type="ECO:0000256" key="1">
    <source>
        <dbReference type="ARBA" id="ARBA00004429"/>
    </source>
</evidence>
<dbReference type="EMBL" id="CP021106">
    <property type="protein sequence ID" value="ARO86456.1"/>
    <property type="molecule type" value="Genomic_DNA"/>
</dbReference>
<dbReference type="OrthoDB" id="9778062at2"/>
<dbReference type="Proteomes" id="UP000012179">
    <property type="component" value="Chromosome"/>
</dbReference>
<evidence type="ECO:0000256" key="5">
    <source>
        <dbReference type="ARBA" id="ARBA00022519"/>
    </source>
</evidence>